<dbReference type="AlphaFoldDB" id="Q2W6I2"/>
<dbReference type="HOGENOM" id="CLU_062795_1_0_5"/>
<keyword evidence="2" id="KW-1185">Reference proteome</keyword>
<dbReference type="PIRSF" id="PIRSF016624">
    <property type="entry name" value="Mu_prophg_I"/>
    <property type="match status" value="1"/>
</dbReference>
<evidence type="ECO:0000313" key="1">
    <source>
        <dbReference type="EMBL" id="BAE50543.1"/>
    </source>
</evidence>
<evidence type="ECO:0000313" key="2">
    <source>
        <dbReference type="Proteomes" id="UP000007058"/>
    </source>
</evidence>
<proteinExistence type="predicted"/>
<dbReference type="RefSeq" id="WP_011384144.1">
    <property type="nucleotide sequence ID" value="NC_007626.1"/>
</dbReference>
<dbReference type="InterPro" id="IPR012106">
    <property type="entry name" value="Phage_Mu_Gp1"/>
</dbReference>
<protein>
    <submittedName>
        <fullName evidence="1">Mu-like prophage I protein</fullName>
    </submittedName>
</protein>
<accession>Q2W6I2</accession>
<dbReference type="Proteomes" id="UP000007058">
    <property type="component" value="Chromosome"/>
</dbReference>
<dbReference type="EMBL" id="AP007255">
    <property type="protein sequence ID" value="BAE50543.1"/>
    <property type="molecule type" value="Genomic_DNA"/>
</dbReference>
<dbReference type="STRING" id="342108.amb1739"/>
<reference evidence="1 2" key="1">
    <citation type="journal article" date="2005" name="DNA Res.">
        <title>Complete genome sequence of the facultative anaerobic magnetotactic bacterium Magnetospirillum sp. strain AMB-1.</title>
        <authorList>
            <person name="Matsunaga T."/>
            <person name="Okamura Y."/>
            <person name="Fukuda Y."/>
            <person name="Wahyudi A.T."/>
            <person name="Murase Y."/>
            <person name="Takeyama H."/>
        </authorList>
    </citation>
    <scope>NUCLEOTIDE SEQUENCE [LARGE SCALE GENOMIC DNA]</scope>
    <source>
        <strain evidence="2">ATCC 700264 / AMB-1</strain>
    </source>
</reference>
<dbReference type="Pfam" id="PF10123">
    <property type="entry name" value="Mu-like_Pro"/>
    <property type="match status" value="1"/>
</dbReference>
<organism evidence="1 2">
    <name type="scientific">Paramagnetospirillum magneticum (strain ATCC 700264 / AMB-1)</name>
    <name type="common">Magnetospirillum magneticum</name>
    <dbReference type="NCBI Taxonomy" id="342108"/>
    <lineage>
        <taxon>Bacteria</taxon>
        <taxon>Pseudomonadati</taxon>
        <taxon>Pseudomonadota</taxon>
        <taxon>Alphaproteobacteria</taxon>
        <taxon>Rhodospirillales</taxon>
        <taxon>Magnetospirillaceae</taxon>
        <taxon>Paramagnetospirillum</taxon>
    </lineage>
</organism>
<sequence length="348" mass="36762">MPDAGFLVACHAQPLPADGSAPARVHLLPFGTFSGRDGRGPWTLGDAKAVITATQSHHRAVDLPIDYEHQSVLGKNVLSGPIPAAGWIKLDSLEAREDGIWGNVEWTSTASRLLADKAYRYLSPVIIHRKDNGEVIRIDGAGLTLTPNLELTALCSQGETMTSDTLSRAKSALGFDGTNDDTFVSCCSDLGKLCKAFASYLGLPDGTPPSGVLGALTSKANDKGETACQSADIIAAANAIQEVSALAVSLRQQLNSAQVEQAINSAMLEGKITPGMRPWAVSLASQDPERFQGFINSMPPVFSHLFTSPFEGKPPVPPEKTGALTNSQMAVCSAMGISEDEFLKTKKG</sequence>
<name>Q2W6I2_PARM1</name>
<gene>
    <name evidence="1" type="ordered locus">amb1739</name>
</gene>
<dbReference type="OrthoDB" id="7306769at2"/>
<dbReference type="KEGG" id="mag:amb1739"/>